<evidence type="ECO:0000256" key="2">
    <source>
        <dbReference type="ARBA" id="ARBA00022827"/>
    </source>
</evidence>
<dbReference type="InterPro" id="IPR016166">
    <property type="entry name" value="FAD-bd_PCMH"/>
</dbReference>
<keyword evidence="2" id="KW-0274">FAD</keyword>
<proteinExistence type="predicted"/>
<dbReference type="PROSITE" id="PS51387">
    <property type="entry name" value="FAD_PCMH"/>
    <property type="match status" value="1"/>
</dbReference>
<dbReference type="GO" id="GO:0016491">
    <property type="term" value="F:oxidoreductase activity"/>
    <property type="evidence" value="ECO:0007669"/>
    <property type="project" value="UniProtKB-KW"/>
</dbReference>
<keyword evidence="3" id="KW-0560">Oxidoreductase</keyword>
<reference evidence="5" key="1">
    <citation type="submission" date="2018-05" db="EMBL/GenBank/DDBJ databases">
        <authorList>
            <person name="Lanie J.A."/>
            <person name="Ng W.-L."/>
            <person name="Kazmierczak K.M."/>
            <person name="Andrzejewski T.M."/>
            <person name="Davidsen T.M."/>
            <person name="Wayne K.J."/>
            <person name="Tettelin H."/>
            <person name="Glass J.I."/>
            <person name="Rusch D."/>
            <person name="Podicherti R."/>
            <person name="Tsui H.-C.T."/>
            <person name="Winkler M.E."/>
        </authorList>
    </citation>
    <scope>NUCLEOTIDE SEQUENCE</scope>
</reference>
<dbReference type="Pfam" id="PF00941">
    <property type="entry name" value="FAD_binding_5"/>
    <property type="match status" value="1"/>
</dbReference>
<feature type="domain" description="FAD-binding PCMH-type" evidence="4">
    <location>
        <begin position="1"/>
        <end position="139"/>
    </location>
</feature>
<dbReference type="InterPro" id="IPR036683">
    <property type="entry name" value="CO_DH_flav_C_dom_sf"/>
</dbReference>
<dbReference type="SUPFAM" id="SSF56176">
    <property type="entry name" value="FAD-binding/transporter-associated domain-like"/>
    <property type="match status" value="1"/>
</dbReference>
<dbReference type="InterPro" id="IPR002346">
    <property type="entry name" value="Mopterin_DH_FAD-bd"/>
</dbReference>
<dbReference type="EMBL" id="UINC01001616">
    <property type="protein sequence ID" value="SUZ85018.1"/>
    <property type="molecule type" value="Genomic_DNA"/>
</dbReference>
<dbReference type="PANTHER" id="PTHR42659">
    <property type="entry name" value="XANTHINE DEHYDROGENASE SUBUNIT C-RELATED"/>
    <property type="match status" value="1"/>
</dbReference>
<dbReference type="InterPro" id="IPR005107">
    <property type="entry name" value="CO_DH_flav_C"/>
</dbReference>
<gene>
    <name evidence="5" type="ORF">METZ01_LOCUS37872</name>
</gene>
<dbReference type="Pfam" id="PF03450">
    <property type="entry name" value="CO_deh_flav_C"/>
    <property type="match status" value="1"/>
</dbReference>
<organism evidence="5">
    <name type="scientific">marine metagenome</name>
    <dbReference type="NCBI Taxonomy" id="408172"/>
    <lineage>
        <taxon>unclassified sequences</taxon>
        <taxon>metagenomes</taxon>
        <taxon>ecological metagenomes</taxon>
    </lineage>
</organism>
<evidence type="ECO:0000259" key="4">
    <source>
        <dbReference type="PROSITE" id="PS51387"/>
    </source>
</evidence>
<dbReference type="Gene3D" id="3.30.390.50">
    <property type="entry name" value="CO dehydrogenase flavoprotein, C-terminal domain"/>
    <property type="match status" value="1"/>
</dbReference>
<dbReference type="SUPFAM" id="SSF55447">
    <property type="entry name" value="CO dehydrogenase flavoprotein C-terminal domain-like"/>
    <property type="match status" value="1"/>
</dbReference>
<keyword evidence="1" id="KW-0285">Flavoprotein</keyword>
<dbReference type="InterPro" id="IPR051312">
    <property type="entry name" value="Diverse_Substr_Oxidored"/>
</dbReference>
<dbReference type="InterPro" id="IPR036318">
    <property type="entry name" value="FAD-bd_PCMH-like_sf"/>
</dbReference>
<name>A0A381R2E1_9ZZZZ</name>
<evidence type="ECO:0000256" key="3">
    <source>
        <dbReference type="ARBA" id="ARBA00023002"/>
    </source>
</evidence>
<protein>
    <recommendedName>
        <fullName evidence="4">FAD-binding PCMH-type domain-containing protein</fullName>
    </recommendedName>
</protein>
<evidence type="ECO:0000313" key="5">
    <source>
        <dbReference type="EMBL" id="SUZ85018.1"/>
    </source>
</evidence>
<sequence>MVEVNRGGRTVGDVVVIDRVPELQGWDREGDVLRLGASLTYAEMADPALASLVPALAQAARTVGSPQIRAAGTIGGNLATASPAGDTLPVLAALDAEVEIRSHQGHRTVPLDEFVIGVKANDLAPGELIAAVRVPVLDGPQEFLKVGPRNAMVISVASLALVVDRVGRTVRVGLGSVAPVPLRAIEAEVMIAARLDWAGGRSPTIHDVERFAELVADATRPIDDHRGSADYRRHSVGVLARRALVRAFGEPTP</sequence>
<dbReference type="InterPro" id="IPR016169">
    <property type="entry name" value="FAD-bd_PCMH_sub2"/>
</dbReference>
<dbReference type="SMART" id="SM01092">
    <property type="entry name" value="CO_deh_flav_C"/>
    <property type="match status" value="1"/>
</dbReference>
<accession>A0A381R2E1</accession>
<dbReference type="PANTHER" id="PTHR42659:SF2">
    <property type="entry name" value="XANTHINE DEHYDROGENASE SUBUNIT C-RELATED"/>
    <property type="match status" value="1"/>
</dbReference>
<dbReference type="GO" id="GO:0071949">
    <property type="term" value="F:FAD binding"/>
    <property type="evidence" value="ECO:0007669"/>
    <property type="project" value="InterPro"/>
</dbReference>
<evidence type="ECO:0000256" key="1">
    <source>
        <dbReference type="ARBA" id="ARBA00022630"/>
    </source>
</evidence>
<dbReference type="AlphaFoldDB" id="A0A381R2E1"/>
<dbReference type="Gene3D" id="3.30.465.10">
    <property type="match status" value="1"/>
</dbReference>